<dbReference type="SUPFAM" id="SSF56053">
    <property type="entry name" value="Ribosomal protein L6"/>
    <property type="match status" value="2"/>
</dbReference>
<dbReference type="PANTHER" id="PTHR11655:SF14">
    <property type="entry name" value="LARGE RIBOSOMAL SUBUNIT PROTEIN UL6M"/>
    <property type="match status" value="1"/>
</dbReference>
<dbReference type="GO" id="GO:0005762">
    <property type="term" value="C:mitochondrial large ribosomal subunit"/>
    <property type="evidence" value="ECO:0007669"/>
    <property type="project" value="TreeGrafter"/>
</dbReference>
<dbReference type="EMBL" id="BQKY01000015">
    <property type="protein sequence ID" value="GJN93883.1"/>
    <property type="molecule type" value="Genomic_DNA"/>
</dbReference>
<dbReference type="InterPro" id="IPR019906">
    <property type="entry name" value="Ribosomal_uL6_bac-type"/>
</dbReference>
<dbReference type="PRINTS" id="PR00059">
    <property type="entry name" value="RIBOSOMALL6"/>
</dbReference>
<reference evidence="6 7" key="1">
    <citation type="submission" date="2021-12" db="EMBL/GenBank/DDBJ databases">
        <title>High titer production of polyol ester of fatty acids by Rhodotorula paludigena BS15 towards product separation-free biomass refinery.</title>
        <authorList>
            <person name="Mano J."/>
            <person name="Ono H."/>
            <person name="Tanaka T."/>
            <person name="Naito K."/>
            <person name="Sushida H."/>
            <person name="Ike M."/>
            <person name="Tokuyasu K."/>
            <person name="Kitaoka M."/>
        </authorList>
    </citation>
    <scope>NUCLEOTIDE SEQUENCE [LARGE SCALE GENOMIC DNA]</scope>
    <source>
        <strain evidence="6 7">BS15</strain>
    </source>
</reference>
<name>A0AAV5GUG0_9BASI</name>
<evidence type="ECO:0000313" key="7">
    <source>
        <dbReference type="Proteomes" id="UP001342314"/>
    </source>
</evidence>
<dbReference type="Proteomes" id="UP001342314">
    <property type="component" value="Unassembled WGS sequence"/>
</dbReference>
<proteinExistence type="inferred from homology"/>
<comment type="similarity">
    <text evidence="1 4">Belongs to the universal ribosomal protein uL6 family.</text>
</comment>
<gene>
    <name evidence="6" type="ORF">Rhopal_006942-T1</name>
</gene>
<dbReference type="GO" id="GO:0006412">
    <property type="term" value="P:translation"/>
    <property type="evidence" value="ECO:0007669"/>
    <property type="project" value="InterPro"/>
</dbReference>
<sequence length="242" mass="24949">MPRLPAPLAAAAAHWPRPAARAFSSAPATRSHVGAAPIPLPPSVSFIRPSAPSAAGPGAPAQALVRGPKGELAVDIAPFVRLDLAPSSPPSPPASTASPALPATLSVSVDNPAVKSQRAVWGLTRALLANAVVGVADGYTLPLRLVGVGYRAAVESLPPAAAPATQRLNLKLGFAHPVLVDLPADVRADVPAPNSIVLSGVDKQRLGQVAARIRSWRVPEPYNGKGIFVGDEQVRRKEVKKK</sequence>
<keyword evidence="7" id="KW-1185">Reference proteome</keyword>
<dbReference type="InterPro" id="IPR020040">
    <property type="entry name" value="Ribosomal_uL6_a/b-dom"/>
</dbReference>
<comment type="caution">
    <text evidence="6">The sequence shown here is derived from an EMBL/GenBank/DDBJ whole genome shotgun (WGS) entry which is preliminary data.</text>
</comment>
<dbReference type="Pfam" id="PF00347">
    <property type="entry name" value="Ribosomal_L6"/>
    <property type="match status" value="1"/>
</dbReference>
<dbReference type="PANTHER" id="PTHR11655">
    <property type="entry name" value="60S/50S RIBOSOMAL PROTEIN L6/L9"/>
    <property type="match status" value="1"/>
</dbReference>
<dbReference type="InterPro" id="IPR000702">
    <property type="entry name" value="Ribosomal_uL6-like"/>
</dbReference>
<dbReference type="GO" id="GO:0019843">
    <property type="term" value="F:rRNA binding"/>
    <property type="evidence" value="ECO:0007669"/>
    <property type="project" value="InterPro"/>
</dbReference>
<protein>
    <recommendedName>
        <fullName evidence="5">Large ribosomal subunit protein uL6 alpha-beta domain-containing protein</fullName>
    </recommendedName>
</protein>
<keyword evidence="2 4" id="KW-0689">Ribosomal protein</keyword>
<keyword evidence="3 4" id="KW-0687">Ribonucleoprotein</keyword>
<evidence type="ECO:0000256" key="4">
    <source>
        <dbReference type="RuleBase" id="RU003869"/>
    </source>
</evidence>
<accession>A0AAV5GUG0</accession>
<evidence type="ECO:0000256" key="2">
    <source>
        <dbReference type="ARBA" id="ARBA00022980"/>
    </source>
</evidence>
<dbReference type="InterPro" id="IPR036789">
    <property type="entry name" value="Ribosomal_uL6-like_a/b-dom_sf"/>
</dbReference>
<evidence type="ECO:0000313" key="6">
    <source>
        <dbReference type="EMBL" id="GJN93883.1"/>
    </source>
</evidence>
<feature type="domain" description="Large ribosomal subunit protein uL6 alpha-beta" evidence="5">
    <location>
        <begin position="146"/>
        <end position="227"/>
    </location>
</feature>
<dbReference type="GO" id="GO:0003735">
    <property type="term" value="F:structural constituent of ribosome"/>
    <property type="evidence" value="ECO:0007669"/>
    <property type="project" value="InterPro"/>
</dbReference>
<dbReference type="AlphaFoldDB" id="A0AAV5GUG0"/>
<dbReference type="Gene3D" id="3.90.930.12">
    <property type="entry name" value="Ribosomal protein L6, alpha-beta domain"/>
    <property type="match status" value="2"/>
</dbReference>
<evidence type="ECO:0000259" key="5">
    <source>
        <dbReference type="Pfam" id="PF00347"/>
    </source>
</evidence>
<evidence type="ECO:0000256" key="3">
    <source>
        <dbReference type="ARBA" id="ARBA00023274"/>
    </source>
</evidence>
<organism evidence="6 7">
    <name type="scientific">Rhodotorula paludigena</name>
    <dbReference type="NCBI Taxonomy" id="86838"/>
    <lineage>
        <taxon>Eukaryota</taxon>
        <taxon>Fungi</taxon>
        <taxon>Dikarya</taxon>
        <taxon>Basidiomycota</taxon>
        <taxon>Pucciniomycotina</taxon>
        <taxon>Microbotryomycetes</taxon>
        <taxon>Sporidiobolales</taxon>
        <taxon>Sporidiobolaceae</taxon>
        <taxon>Rhodotorula</taxon>
    </lineage>
</organism>
<evidence type="ECO:0000256" key="1">
    <source>
        <dbReference type="ARBA" id="ARBA00009356"/>
    </source>
</evidence>